<evidence type="ECO:0000313" key="1">
    <source>
        <dbReference type="EMBL" id="QII88740.1"/>
    </source>
</evidence>
<dbReference type="EMBL" id="MN641876">
    <property type="protein sequence ID" value="QII88740.1"/>
    <property type="molecule type" value="Genomic_DNA"/>
</dbReference>
<reference evidence="1" key="1">
    <citation type="submission" date="2019-11" db="EMBL/GenBank/DDBJ databases">
        <authorList>
            <person name="Ndlovu S.S."/>
            <person name="Carulei O."/>
        </authorList>
    </citation>
    <scope>NUCLEOTIDE SEQUENCE [LARGE SCALE GENOMIC DNA]</scope>
    <source>
        <strain evidence="1">RSA_W1_1999</strain>
    </source>
</reference>
<accession>A0A6G7KU08</accession>
<organismHost>
    <name type="scientific">Phacochoerus aethiopicus</name>
    <name type="common">Warthog</name>
    <dbReference type="NCBI Taxonomy" id="85517"/>
</organismHost>
<protein>
    <submittedName>
        <fullName evidence="1">PK145R</fullName>
    </submittedName>
</protein>
<organismHost>
    <name type="scientific">Ornithodoros</name>
    <name type="common">relapsing fever ticks</name>
    <dbReference type="NCBI Taxonomy" id="6937"/>
</organismHost>
<proteinExistence type="predicted"/>
<gene>
    <name evidence="1" type="primary">K145R</name>
</gene>
<organism evidence="1">
    <name type="scientific">African swine fever virus</name>
    <name type="common">ASFV</name>
    <dbReference type="NCBI Taxonomy" id="10497"/>
    <lineage>
        <taxon>Viruses</taxon>
        <taxon>Varidnaviria</taxon>
        <taxon>Bamfordvirae</taxon>
        <taxon>Nucleocytoviricota</taxon>
        <taxon>Pokkesviricetes</taxon>
        <taxon>Asfuvirales</taxon>
        <taxon>Asfarviridae</taxon>
        <taxon>Asfivirus</taxon>
        <taxon>Asfivirus haemorrhagiae</taxon>
    </lineage>
</organism>
<organismHost>
    <name type="scientific">Ornithodoros moubata</name>
    <name type="common">Soft tick</name>
    <name type="synonym">Argasid tick</name>
    <dbReference type="NCBI Taxonomy" id="6938"/>
</organismHost>
<sequence>MDHYLTKLQDIYTKLEGHPFLFTPSKTNAKEFITLLYQALASTQLYRSIQQLFLSMYMLHPIGFIIYITTSIQEYLCLLFIPILVTMFLQISSFTIYIIFRLQTFYICPIMYIIFYTAPSAEKTNHLLQEEKTWAKIVAEGGEESLIANIVF</sequence>
<organismHost>
    <name type="scientific">Potamochoerus larvatus</name>
    <name type="common">Bushpig</name>
    <dbReference type="NCBI Taxonomy" id="273792"/>
</organismHost>
<organismHost>
    <name type="scientific">Sus scrofa</name>
    <name type="common">Pig</name>
    <dbReference type="NCBI Taxonomy" id="9823"/>
</organismHost>
<organismHost>
    <name type="scientific">Phacochoerus africanus</name>
    <name type="common">Warthog</name>
    <dbReference type="NCBI Taxonomy" id="41426"/>
</organismHost>
<name>A0A6G7KU08_ASF</name>